<dbReference type="InterPro" id="IPR058163">
    <property type="entry name" value="LysR-type_TF_proteobact-type"/>
</dbReference>
<keyword evidence="3" id="KW-0805">Transcription regulation</keyword>
<evidence type="ECO:0000256" key="4">
    <source>
        <dbReference type="ARBA" id="ARBA00023125"/>
    </source>
</evidence>
<dbReference type="GO" id="GO:0043565">
    <property type="term" value="F:sequence-specific DNA binding"/>
    <property type="evidence" value="ECO:0007669"/>
    <property type="project" value="TreeGrafter"/>
</dbReference>
<dbReference type="OrthoDB" id="9786526at2"/>
<dbReference type="InterPro" id="IPR036390">
    <property type="entry name" value="WH_DNA-bd_sf"/>
</dbReference>
<accession>A0A0R3LBY9</accession>
<dbReference type="Proteomes" id="UP000050863">
    <property type="component" value="Unassembled WGS sequence"/>
</dbReference>
<keyword evidence="5" id="KW-0804">Transcription</keyword>
<evidence type="ECO:0000256" key="2">
    <source>
        <dbReference type="ARBA" id="ARBA00009437"/>
    </source>
</evidence>
<dbReference type="SUPFAM" id="SSF46785">
    <property type="entry name" value="Winged helix' DNA-binding domain"/>
    <property type="match status" value="1"/>
</dbReference>
<feature type="domain" description="HTH lysR-type" evidence="6">
    <location>
        <begin position="13"/>
        <end position="68"/>
    </location>
</feature>
<dbReference type="PANTHER" id="PTHR30537:SF5">
    <property type="entry name" value="HTH-TYPE TRANSCRIPTIONAL ACTIVATOR TTDR-RELATED"/>
    <property type="match status" value="1"/>
</dbReference>
<sequence length="309" mass="33657">MQMMQELLEGGSLEELTAFVAVGEAGSFAGAAKRIGRDASVVSRRVSQLEQRLGVRLLSRTTRRVSLTEVGALYFRRVQAILDELVSATTEASDFAASPQGVLKISLPVTFGRQWIAPSFASFLAQHPHIRIDAHFTDRIVDIVADGFDLAIRVGVLNDSSLTAKRIASYTNILIAAPSYLEARRRPRTPADLKDHACLGFPSHPYWPDWVLTKEGQRKTVRPNCNLVADNSEAILMATLEGAGIALLPDWLAGPSVKARKLVQVLPGWTGRGEGGVYAVLPPGRLVPTKTRLFVDAISASIKAGWQRH</sequence>
<gene>
    <name evidence="7" type="ORF">CQ12_20045</name>
</gene>
<keyword evidence="4" id="KW-0238">DNA-binding</keyword>
<comment type="function">
    <text evidence="1">NodD regulates the expression of the nodABCFE genes which encode other nodulation proteins. NodD is also a negative regulator of its own expression. Binds flavonoids as inducers.</text>
</comment>
<organism evidence="7 8">
    <name type="scientific">Bradyrhizobium jicamae</name>
    <dbReference type="NCBI Taxonomy" id="280332"/>
    <lineage>
        <taxon>Bacteria</taxon>
        <taxon>Pseudomonadati</taxon>
        <taxon>Pseudomonadota</taxon>
        <taxon>Alphaproteobacteria</taxon>
        <taxon>Hyphomicrobiales</taxon>
        <taxon>Nitrobacteraceae</taxon>
        <taxon>Bradyrhizobium</taxon>
    </lineage>
</organism>
<evidence type="ECO:0000313" key="7">
    <source>
        <dbReference type="EMBL" id="KRR05393.1"/>
    </source>
</evidence>
<comment type="similarity">
    <text evidence="2">Belongs to the LysR transcriptional regulatory family.</text>
</comment>
<protein>
    <submittedName>
        <fullName evidence="7">Transcriptional regulator</fullName>
    </submittedName>
</protein>
<dbReference type="InterPro" id="IPR000847">
    <property type="entry name" value="LysR_HTH_N"/>
</dbReference>
<proteinExistence type="inferred from homology"/>
<dbReference type="Pfam" id="PF03466">
    <property type="entry name" value="LysR_substrate"/>
    <property type="match status" value="1"/>
</dbReference>
<reference evidence="7 8" key="1">
    <citation type="submission" date="2014-03" db="EMBL/GenBank/DDBJ databases">
        <title>Bradyrhizobium valentinum sp. nov., isolated from effective nodules of Lupinus mariae-josephae, a lupine endemic of basic-lime soils in Eastern Spain.</title>
        <authorList>
            <person name="Duran D."/>
            <person name="Rey L."/>
            <person name="Navarro A."/>
            <person name="Busquets A."/>
            <person name="Imperial J."/>
            <person name="Ruiz-Argueso T."/>
        </authorList>
    </citation>
    <scope>NUCLEOTIDE SEQUENCE [LARGE SCALE GENOMIC DNA]</scope>
    <source>
        <strain evidence="7 8">PAC68</strain>
    </source>
</reference>
<name>A0A0R3LBY9_9BRAD</name>
<dbReference type="CDD" id="cd08422">
    <property type="entry name" value="PBP2_CrgA_like"/>
    <property type="match status" value="1"/>
</dbReference>
<dbReference type="GO" id="GO:0006351">
    <property type="term" value="P:DNA-templated transcription"/>
    <property type="evidence" value="ECO:0007669"/>
    <property type="project" value="TreeGrafter"/>
</dbReference>
<keyword evidence="8" id="KW-1185">Reference proteome</keyword>
<dbReference type="InterPro" id="IPR005119">
    <property type="entry name" value="LysR_subst-bd"/>
</dbReference>
<comment type="caution">
    <text evidence="7">The sequence shown here is derived from an EMBL/GenBank/DDBJ whole genome shotgun (WGS) entry which is preliminary data.</text>
</comment>
<evidence type="ECO:0000256" key="5">
    <source>
        <dbReference type="ARBA" id="ARBA00023163"/>
    </source>
</evidence>
<dbReference type="FunFam" id="1.10.10.10:FF:000001">
    <property type="entry name" value="LysR family transcriptional regulator"/>
    <property type="match status" value="1"/>
</dbReference>
<evidence type="ECO:0000256" key="1">
    <source>
        <dbReference type="ARBA" id="ARBA00003502"/>
    </source>
</evidence>
<dbReference type="InterPro" id="IPR036388">
    <property type="entry name" value="WH-like_DNA-bd_sf"/>
</dbReference>
<dbReference type="STRING" id="280332.CQ12_20045"/>
<dbReference type="PANTHER" id="PTHR30537">
    <property type="entry name" value="HTH-TYPE TRANSCRIPTIONAL REGULATOR"/>
    <property type="match status" value="1"/>
</dbReference>
<dbReference type="Gene3D" id="1.10.10.10">
    <property type="entry name" value="Winged helix-like DNA-binding domain superfamily/Winged helix DNA-binding domain"/>
    <property type="match status" value="1"/>
</dbReference>
<dbReference type="SUPFAM" id="SSF53850">
    <property type="entry name" value="Periplasmic binding protein-like II"/>
    <property type="match status" value="1"/>
</dbReference>
<evidence type="ECO:0000313" key="8">
    <source>
        <dbReference type="Proteomes" id="UP000050863"/>
    </source>
</evidence>
<dbReference type="Gene3D" id="3.40.190.290">
    <property type="match status" value="1"/>
</dbReference>
<dbReference type="GO" id="GO:0003700">
    <property type="term" value="F:DNA-binding transcription factor activity"/>
    <property type="evidence" value="ECO:0007669"/>
    <property type="project" value="InterPro"/>
</dbReference>
<dbReference type="AlphaFoldDB" id="A0A0R3LBY9"/>
<dbReference type="Pfam" id="PF00126">
    <property type="entry name" value="HTH_1"/>
    <property type="match status" value="1"/>
</dbReference>
<evidence type="ECO:0000259" key="6">
    <source>
        <dbReference type="PROSITE" id="PS50931"/>
    </source>
</evidence>
<dbReference type="PROSITE" id="PS50931">
    <property type="entry name" value="HTH_LYSR"/>
    <property type="match status" value="1"/>
</dbReference>
<evidence type="ECO:0000256" key="3">
    <source>
        <dbReference type="ARBA" id="ARBA00023015"/>
    </source>
</evidence>
<dbReference type="EMBL" id="LLXZ01000123">
    <property type="protein sequence ID" value="KRR05393.1"/>
    <property type="molecule type" value="Genomic_DNA"/>
</dbReference>